<dbReference type="Pfam" id="PF02630">
    <property type="entry name" value="SCO1-SenC"/>
    <property type="match status" value="1"/>
</dbReference>
<keyword evidence="2" id="KW-0186">Copper</keyword>
<dbReference type="InterPro" id="IPR036249">
    <property type="entry name" value="Thioredoxin-like_sf"/>
</dbReference>
<evidence type="ECO:0000256" key="2">
    <source>
        <dbReference type="ARBA" id="ARBA00023008"/>
    </source>
</evidence>
<evidence type="ECO:0000256" key="1">
    <source>
        <dbReference type="ARBA" id="ARBA00010996"/>
    </source>
</evidence>
<dbReference type="Gene3D" id="3.40.30.10">
    <property type="entry name" value="Glutaredoxin"/>
    <property type="match status" value="1"/>
</dbReference>
<gene>
    <name evidence="4" type="ORF">ACFQU8_09310</name>
</gene>
<evidence type="ECO:0000313" key="5">
    <source>
        <dbReference type="Proteomes" id="UP001596620"/>
    </source>
</evidence>
<protein>
    <submittedName>
        <fullName evidence="4">SCO family protein</fullName>
    </submittedName>
</protein>
<dbReference type="InterPro" id="IPR003782">
    <property type="entry name" value="SCO1/SenC"/>
</dbReference>
<reference evidence="5" key="1">
    <citation type="journal article" date="2019" name="Int. J. Syst. Evol. Microbiol.">
        <title>The Global Catalogue of Microorganisms (GCM) 10K type strain sequencing project: providing services to taxonomists for standard genome sequencing and annotation.</title>
        <authorList>
            <consortium name="The Broad Institute Genomics Platform"/>
            <consortium name="The Broad Institute Genome Sequencing Center for Infectious Disease"/>
            <person name="Wu L."/>
            <person name="Ma J."/>
        </authorList>
    </citation>
    <scope>NUCLEOTIDE SEQUENCE [LARGE SCALE GENOMIC DNA]</scope>
    <source>
        <strain evidence="5">JCM 30234</strain>
    </source>
</reference>
<dbReference type="RefSeq" id="WP_382359062.1">
    <property type="nucleotide sequence ID" value="NZ_JBHTGR010000024.1"/>
</dbReference>
<dbReference type="PANTHER" id="PTHR12151:SF25">
    <property type="entry name" value="LINALOOL DEHYDRATASE_ISOMERASE DOMAIN-CONTAINING PROTEIN"/>
    <property type="match status" value="1"/>
</dbReference>
<dbReference type="EMBL" id="JBHTGR010000024">
    <property type="protein sequence ID" value="MFC7747429.1"/>
    <property type="molecule type" value="Genomic_DNA"/>
</dbReference>
<comment type="similarity">
    <text evidence="1">Belongs to the SCO1/2 family.</text>
</comment>
<keyword evidence="5" id="KW-1185">Reference proteome</keyword>
<dbReference type="InterPro" id="IPR013766">
    <property type="entry name" value="Thioredoxin_domain"/>
</dbReference>
<evidence type="ECO:0000313" key="4">
    <source>
        <dbReference type="EMBL" id="MFC7747429.1"/>
    </source>
</evidence>
<evidence type="ECO:0000259" key="3">
    <source>
        <dbReference type="PROSITE" id="PS51352"/>
    </source>
</evidence>
<accession>A0ABW2UXX9</accession>
<organism evidence="4 5">
    <name type="scientific">Lentibacillus kimchii</name>
    <dbReference type="NCBI Taxonomy" id="1542911"/>
    <lineage>
        <taxon>Bacteria</taxon>
        <taxon>Bacillati</taxon>
        <taxon>Bacillota</taxon>
        <taxon>Bacilli</taxon>
        <taxon>Bacillales</taxon>
        <taxon>Bacillaceae</taxon>
        <taxon>Lentibacillus</taxon>
    </lineage>
</organism>
<comment type="caution">
    <text evidence="4">The sequence shown here is derived from an EMBL/GenBank/DDBJ whole genome shotgun (WGS) entry which is preliminary data.</text>
</comment>
<dbReference type="SUPFAM" id="SSF52833">
    <property type="entry name" value="Thioredoxin-like"/>
    <property type="match status" value="1"/>
</dbReference>
<dbReference type="Proteomes" id="UP001596620">
    <property type="component" value="Unassembled WGS sequence"/>
</dbReference>
<proteinExistence type="inferred from homology"/>
<feature type="domain" description="Thioredoxin" evidence="3">
    <location>
        <begin position="28"/>
        <end position="194"/>
    </location>
</feature>
<name>A0ABW2UXX9_9BACI</name>
<dbReference type="CDD" id="cd02968">
    <property type="entry name" value="SCO"/>
    <property type="match status" value="1"/>
</dbReference>
<dbReference type="PROSITE" id="PS51257">
    <property type="entry name" value="PROKAR_LIPOPROTEIN"/>
    <property type="match status" value="1"/>
</dbReference>
<dbReference type="PROSITE" id="PS51352">
    <property type="entry name" value="THIOREDOXIN_2"/>
    <property type="match status" value="1"/>
</dbReference>
<sequence>MKRILLFTTYLLLIIIGSACSSEKTISDKLDWDVQKFEATDQGGDTVSLADLKGKVWIADFIFTGCTTVCPPMTANMAKLQEKLNEANASVEVVSFSVDPERDTQDIRKKYISSRGGDLSNWSFLGDYGFDYVKDLSESSFKSAVGKPPKGSDQVSHGTRFFLVNQQGTIVKQYDGYSDVPYDKIVDHVKILNSKGD</sequence>
<dbReference type="PANTHER" id="PTHR12151">
    <property type="entry name" value="ELECTRON TRANSPORT PROTIN SCO1/SENC FAMILY MEMBER"/>
    <property type="match status" value="1"/>
</dbReference>